<accession>A0A6J8CD78</accession>
<dbReference type="OrthoDB" id="6159302at2759"/>
<sequence>MNVHQQYESFDEILLLRERCTECCAGSYKSFHCPFCSTSKFKPTKECKLLSHLESHWKNRLAVGNGKYAVKCNLEQCSNEQTGHYHCSKCDRIMSRKDVAERHFRRCAVTVSQVTTETDRNTAETDDNVAVADHQVSEQCDYVADIHNNIGTGDYVAEKDDHVAEKDDHVYEKDNHVAEKFDEHNYCTFDQEPSRNQTPKETSVTKKCQICKKIVSKRWFKSHLKLHMDKNDDINQTRHHHTVMVDICNGVFASSKNISGPFNPVHVVKITSGPDAGIFCEDNKCIEAQQIAKRGRNYSFECPHARSSHYAIQQYEEILNTVSLEKMVDEKILTQDQGHMVQQLQHQAALEHVPFLVFLRNQHSTSKYFFFLYMPKEEDTGQN</sequence>
<evidence type="ECO:0000313" key="2">
    <source>
        <dbReference type="Proteomes" id="UP000507470"/>
    </source>
</evidence>
<gene>
    <name evidence="1" type="ORF">MCOR_28291</name>
</gene>
<name>A0A6J8CD78_MYTCO</name>
<organism evidence="1 2">
    <name type="scientific">Mytilus coruscus</name>
    <name type="common">Sea mussel</name>
    <dbReference type="NCBI Taxonomy" id="42192"/>
    <lineage>
        <taxon>Eukaryota</taxon>
        <taxon>Metazoa</taxon>
        <taxon>Spiralia</taxon>
        <taxon>Lophotrochozoa</taxon>
        <taxon>Mollusca</taxon>
        <taxon>Bivalvia</taxon>
        <taxon>Autobranchia</taxon>
        <taxon>Pteriomorphia</taxon>
        <taxon>Mytilida</taxon>
        <taxon>Mytiloidea</taxon>
        <taxon>Mytilidae</taxon>
        <taxon>Mytilinae</taxon>
        <taxon>Mytilus</taxon>
    </lineage>
</organism>
<dbReference type="Proteomes" id="UP000507470">
    <property type="component" value="Unassembled WGS sequence"/>
</dbReference>
<dbReference type="EMBL" id="CACVKT020005191">
    <property type="protein sequence ID" value="CAC5393422.1"/>
    <property type="molecule type" value="Genomic_DNA"/>
</dbReference>
<evidence type="ECO:0000313" key="1">
    <source>
        <dbReference type="EMBL" id="CAC5393422.1"/>
    </source>
</evidence>
<dbReference type="AlphaFoldDB" id="A0A6J8CD78"/>
<proteinExistence type="predicted"/>
<keyword evidence="2" id="KW-1185">Reference proteome</keyword>
<reference evidence="1 2" key="1">
    <citation type="submission" date="2020-06" db="EMBL/GenBank/DDBJ databases">
        <authorList>
            <person name="Li R."/>
            <person name="Bekaert M."/>
        </authorList>
    </citation>
    <scope>NUCLEOTIDE SEQUENCE [LARGE SCALE GENOMIC DNA]</scope>
    <source>
        <strain evidence="2">wild</strain>
    </source>
</reference>
<protein>
    <submittedName>
        <fullName evidence="1">Uncharacterized protein</fullName>
    </submittedName>
</protein>